<dbReference type="AlphaFoldDB" id="A0A2G6KKR0"/>
<protein>
    <recommendedName>
        <fullName evidence="1">Metallo-beta-lactamase domain-containing protein</fullName>
    </recommendedName>
</protein>
<name>A0A2G6KKR0_9BACT</name>
<evidence type="ECO:0000259" key="1">
    <source>
        <dbReference type="Pfam" id="PF12706"/>
    </source>
</evidence>
<evidence type="ECO:0000313" key="3">
    <source>
        <dbReference type="Proteomes" id="UP000230821"/>
    </source>
</evidence>
<dbReference type="SUPFAM" id="SSF56281">
    <property type="entry name" value="Metallo-hydrolase/oxidoreductase"/>
    <property type="match status" value="1"/>
</dbReference>
<reference evidence="2 3" key="1">
    <citation type="submission" date="2017-10" db="EMBL/GenBank/DDBJ databases">
        <title>Novel microbial diversity and functional potential in the marine mammal oral microbiome.</title>
        <authorList>
            <person name="Dudek N.K."/>
            <person name="Sun C.L."/>
            <person name="Burstein D."/>
            <person name="Kantor R.S."/>
            <person name="Aliaga Goltsman D.S."/>
            <person name="Bik E.M."/>
            <person name="Thomas B.C."/>
            <person name="Banfield J.F."/>
            <person name="Relman D.A."/>
        </authorList>
    </citation>
    <scope>NUCLEOTIDE SEQUENCE [LARGE SCALE GENOMIC DNA]</scope>
    <source>
        <strain evidence="2">DOLJORAL78_47_16</strain>
    </source>
</reference>
<dbReference type="InterPro" id="IPR036866">
    <property type="entry name" value="RibonucZ/Hydroxyglut_hydro"/>
</dbReference>
<accession>A0A2G6KKR0</accession>
<gene>
    <name evidence="2" type="ORF">CSA56_00725</name>
</gene>
<dbReference type="EMBL" id="PDSK01000021">
    <property type="protein sequence ID" value="PIE36243.1"/>
    <property type="molecule type" value="Genomic_DNA"/>
</dbReference>
<proteinExistence type="predicted"/>
<sequence>MQPFSVGPYRVTAVPANHDPTVEPLLYVIEKDGQTVFYGTDTAELFEDTWRVFHQQAIRLDLVILDHTYGPNASGSDHLSARQFIDHIRRMREERLLNDNARAFATHIAHEGNLAHPQLCDFAAQYGYHIAYDGLTLTIPDQE</sequence>
<dbReference type="Gene3D" id="3.60.15.10">
    <property type="entry name" value="Ribonuclease Z/Hydroxyacylglutathione hydrolase-like"/>
    <property type="match status" value="1"/>
</dbReference>
<dbReference type="Proteomes" id="UP000230821">
    <property type="component" value="Unassembled WGS sequence"/>
</dbReference>
<dbReference type="InterPro" id="IPR001279">
    <property type="entry name" value="Metallo-B-lactamas"/>
</dbReference>
<dbReference type="Pfam" id="PF12706">
    <property type="entry name" value="Lactamase_B_2"/>
    <property type="match status" value="1"/>
</dbReference>
<feature type="domain" description="Metallo-beta-lactamase" evidence="1">
    <location>
        <begin position="2"/>
        <end position="97"/>
    </location>
</feature>
<organism evidence="2 3">
    <name type="scientific">candidate division KSB3 bacterium</name>
    <dbReference type="NCBI Taxonomy" id="2044937"/>
    <lineage>
        <taxon>Bacteria</taxon>
        <taxon>candidate division KSB3</taxon>
    </lineage>
</organism>
<comment type="caution">
    <text evidence="2">The sequence shown here is derived from an EMBL/GenBank/DDBJ whole genome shotgun (WGS) entry which is preliminary data.</text>
</comment>
<evidence type="ECO:0000313" key="2">
    <source>
        <dbReference type="EMBL" id="PIE36243.1"/>
    </source>
</evidence>